<dbReference type="SUPFAM" id="SSF56112">
    <property type="entry name" value="Protein kinase-like (PK-like)"/>
    <property type="match status" value="1"/>
</dbReference>
<dbReference type="Pfam" id="PF08240">
    <property type="entry name" value="ADH_N"/>
    <property type="match status" value="1"/>
</dbReference>
<dbReference type="SUPFAM" id="SSF50129">
    <property type="entry name" value="GroES-like"/>
    <property type="match status" value="1"/>
</dbReference>
<dbReference type="GO" id="GO:0005524">
    <property type="term" value="F:ATP binding"/>
    <property type="evidence" value="ECO:0007669"/>
    <property type="project" value="InterPro"/>
</dbReference>
<evidence type="ECO:0000313" key="2">
    <source>
        <dbReference type="EMBL" id="KAK7602212.1"/>
    </source>
</evidence>
<dbReference type="Gene3D" id="3.40.50.720">
    <property type="entry name" value="NAD(P)-binding Rossmann-like Domain"/>
    <property type="match status" value="1"/>
</dbReference>
<dbReference type="InterPro" id="IPR011009">
    <property type="entry name" value="Kinase-like_dom_sf"/>
</dbReference>
<proteinExistence type="predicted"/>
<dbReference type="AlphaFoldDB" id="A0AAN9TNX2"/>
<feature type="domain" description="Protein kinase" evidence="1">
    <location>
        <begin position="73"/>
        <end position="522"/>
    </location>
</feature>
<dbReference type="EMBL" id="JBBCAQ010000010">
    <property type="protein sequence ID" value="KAK7602212.1"/>
    <property type="molecule type" value="Genomic_DNA"/>
</dbReference>
<reference evidence="2 3" key="1">
    <citation type="submission" date="2024-03" db="EMBL/GenBank/DDBJ databases">
        <title>Adaptation during the transition from Ophiocordyceps entomopathogen to insect associate is accompanied by gene loss and intensified selection.</title>
        <authorList>
            <person name="Ward C.M."/>
            <person name="Onetto C.A."/>
            <person name="Borneman A.R."/>
        </authorList>
    </citation>
    <scope>NUCLEOTIDE SEQUENCE [LARGE SCALE GENOMIC DNA]</scope>
    <source>
        <strain evidence="2">AWRI1</strain>
        <tissue evidence="2">Single Adult Female</tissue>
    </source>
</reference>
<dbReference type="Pfam" id="PF13602">
    <property type="entry name" value="ADH_zinc_N_2"/>
    <property type="match status" value="1"/>
</dbReference>
<dbReference type="InterPro" id="IPR011032">
    <property type="entry name" value="GroES-like_sf"/>
</dbReference>
<dbReference type="PROSITE" id="PS50011">
    <property type="entry name" value="PROTEIN_KINASE_DOM"/>
    <property type="match status" value="1"/>
</dbReference>
<name>A0AAN9TNX2_9HEMI</name>
<comment type="caution">
    <text evidence="2">The sequence shown here is derived from an EMBL/GenBank/DDBJ whole genome shotgun (WGS) entry which is preliminary data.</text>
</comment>
<dbReference type="Proteomes" id="UP001367676">
    <property type="component" value="Unassembled WGS sequence"/>
</dbReference>
<dbReference type="Gene3D" id="3.90.180.10">
    <property type="entry name" value="Medium-chain alcohol dehydrogenases, catalytic domain"/>
    <property type="match status" value="1"/>
</dbReference>
<dbReference type="InterPro" id="IPR036291">
    <property type="entry name" value="NAD(P)-bd_dom_sf"/>
</dbReference>
<gene>
    <name evidence="2" type="ORF">V9T40_009653</name>
</gene>
<dbReference type="SMART" id="SM00829">
    <property type="entry name" value="PKS_ER"/>
    <property type="match status" value="1"/>
</dbReference>
<accession>A0AAN9TNX2</accession>
<protein>
    <recommendedName>
        <fullName evidence="1">Protein kinase domain-containing protein</fullName>
    </recommendedName>
</protein>
<organism evidence="2 3">
    <name type="scientific">Parthenolecanium corni</name>
    <dbReference type="NCBI Taxonomy" id="536013"/>
    <lineage>
        <taxon>Eukaryota</taxon>
        <taxon>Metazoa</taxon>
        <taxon>Ecdysozoa</taxon>
        <taxon>Arthropoda</taxon>
        <taxon>Hexapoda</taxon>
        <taxon>Insecta</taxon>
        <taxon>Pterygota</taxon>
        <taxon>Neoptera</taxon>
        <taxon>Paraneoptera</taxon>
        <taxon>Hemiptera</taxon>
        <taxon>Sternorrhyncha</taxon>
        <taxon>Coccoidea</taxon>
        <taxon>Coccidae</taxon>
        <taxon>Parthenolecanium</taxon>
    </lineage>
</organism>
<dbReference type="InterPro" id="IPR013154">
    <property type="entry name" value="ADH-like_N"/>
</dbReference>
<dbReference type="InterPro" id="IPR050700">
    <property type="entry name" value="YIM1/Zinc_Alcohol_DH_Fams"/>
</dbReference>
<dbReference type="GO" id="GO:0016491">
    <property type="term" value="F:oxidoreductase activity"/>
    <property type="evidence" value="ECO:0007669"/>
    <property type="project" value="InterPro"/>
</dbReference>
<sequence length="575" mass="64625">MVNHVINPDLFNLKQFRQRNGPNDLFREKYLRSSSWNRSHIFAGSVGILVGSYCTILVKNHVIPQIRYLTLMKAVVAKNERGPQGICYIEEASVPVVVNASDILVHVKAASIDTIDLEVASERGRVLRKLFQNKSLRRRDNFPVLLGRDCSGIVVDTGCNITRFEVGDEVWLSVPYWMTGTLSEFISVRECYVAHKPERLDHLDAASLPYSGCIALDCVKRRAGIVDARSGKGKKVLVHCGDTATGCIIIQLCSLYNVNITTSCVSQAANKMIDAGVHKIIFLDQVSPDLPSYKRFDIVFNTIGSSAYQFCSNLVLDNGVIIDASCEYYAPVGTFACLHSRMYLGWLKLMQLFGYRAWMDVPISSSLLDELSNLVNEGKLYPVTDCVLNVKYCERAFWFLHKAKVVGKPVLFFRYQKGVDMWSIGCILAELLIGRPLFPGSSTINQIELIVSTVPPTSKADIKAISTGYGKSLLEKFAYKTQTLNKKLKNIDDDAYDLLSKLLVFNPRNRMNSGDALKHPYIKIFAEDDDVAAAYPMQPALRDDTQLSVDEYRKKLYETIDLNEFRSTRSSNYFP</sequence>
<evidence type="ECO:0000313" key="3">
    <source>
        <dbReference type="Proteomes" id="UP001367676"/>
    </source>
</evidence>
<dbReference type="PANTHER" id="PTHR11695">
    <property type="entry name" value="ALCOHOL DEHYDROGENASE RELATED"/>
    <property type="match status" value="1"/>
</dbReference>
<dbReference type="SUPFAM" id="SSF51735">
    <property type="entry name" value="NAD(P)-binding Rossmann-fold domains"/>
    <property type="match status" value="1"/>
</dbReference>
<dbReference type="GO" id="GO:0005739">
    <property type="term" value="C:mitochondrion"/>
    <property type="evidence" value="ECO:0007669"/>
    <property type="project" value="TreeGrafter"/>
</dbReference>
<dbReference type="Pfam" id="PF00069">
    <property type="entry name" value="Pkinase"/>
    <property type="match status" value="1"/>
</dbReference>
<keyword evidence="3" id="KW-1185">Reference proteome</keyword>
<dbReference type="Gene3D" id="1.10.510.10">
    <property type="entry name" value="Transferase(Phosphotransferase) domain 1"/>
    <property type="match status" value="1"/>
</dbReference>
<dbReference type="GO" id="GO:0004672">
    <property type="term" value="F:protein kinase activity"/>
    <property type="evidence" value="ECO:0007669"/>
    <property type="project" value="InterPro"/>
</dbReference>
<dbReference type="InterPro" id="IPR020843">
    <property type="entry name" value="ER"/>
</dbReference>
<dbReference type="PANTHER" id="PTHR11695:SF645">
    <property type="entry name" value="RETICULON-4-INTERACTING PROTEIN 1, MITOCHONDRIAL-LIKE PROTEIN"/>
    <property type="match status" value="1"/>
</dbReference>
<dbReference type="InterPro" id="IPR000719">
    <property type="entry name" value="Prot_kinase_dom"/>
</dbReference>
<evidence type="ECO:0000259" key="1">
    <source>
        <dbReference type="PROSITE" id="PS50011"/>
    </source>
</evidence>
<dbReference type="SMART" id="SM00220">
    <property type="entry name" value="S_TKc"/>
    <property type="match status" value="1"/>
</dbReference>